<dbReference type="RefSeq" id="WP_052716695.1">
    <property type="nucleotide sequence ID" value="NZ_KQ033912.1"/>
</dbReference>
<dbReference type="PANTHER" id="PTHR42693:SF53">
    <property type="entry name" value="ENDO-4-O-SULFATASE"/>
    <property type="match status" value="1"/>
</dbReference>
<dbReference type="PANTHER" id="PTHR42693">
    <property type="entry name" value="ARYLSULFATASE FAMILY MEMBER"/>
    <property type="match status" value="1"/>
</dbReference>
<evidence type="ECO:0000313" key="5">
    <source>
        <dbReference type="EMBL" id="KKB56452.1"/>
    </source>
</evidence>
<comment type="caution">
    <text evidence="5">The sequence shown here is derived from an EMBL/GenBank/DDBJ whole genome shotgun (WGS) entry which is preliminary data.</text>
</comment>
<evidence type="ECO:0000256" key="1">
    <source>
        <dbReference type="ARBA" id="ARBA00008779"/>
    </source>
</evidence>
<dbReference type="GO" id="GO:0004065">
    <property type="term" value="F:arylsulfatase activity"/>
    <property type="evidence" value="ECO:0007669"/>
    <property type="project" value="TreeGrafter"/>
</dbReference>
<evidence type="ECO:0000256" key="3">
    <source>
        <dbReference type="PIRSR" id="PIRSR600917-52"/>
    </source>
</evidence>
<dbReference type="Gene3D" id="3.40.720.10">
    <property type="entry name" value="Alkaline Phosphatase, subunit A"/>
    <property type="match status" value="1"/>
</dbReference>
<comment type="similarity">
    <text evidence="1">Belongs to the sulfatase family.</text>
</comment>
<evidence type="ECO:0000259" key="4">
    <source>
        <dbReference type="Pfam" id="PF00884"/>
    </source>
</evidence>
<dbReference type="PATRIC" id="fig|927665.4.peg.2497"/>
<dbReference type="SUPFAM" id="SSF53649">
    <property type="entry name" value="Alkaline phosphatase-like"/>
    <property type="match status" value="1"/>
</dbReference>
<name>A0A0F5JG48_9BACT</name>
<evidence type="ECO:0000256" key="2">
    <source>
        <dbReference type="ARBA" id="ARBA00022801"/>
    </source>
</evidence>
<proteinExistence type="inferred from homology"/>
<dbReference type="InterPro" id="IPR017850">
    <property type="entry name" value="Alkaline_phosphatase_core_sf"/>
</dbReference>
<dbReference type="InterPro" id="IPR000917">
    <property type="entry name" value="Sulfatase_N"/>
</dbReference>
<dbReference type="HOGENOM" id="CLU_006332_9_1_10"/>
<dbReference type="EMBL" id="AQHV01000011">
    <property type="protein sequence ID" value="KKB56452.1"/>
    <property type="molecule type" value="Genomic_DNA"/>
</dbReference>
<reference evidence="5 6" key="1">
    <citation type="submission" date="2013-04" db="EMBL/GenBank/DDBJ databases">
        <title>The Genome Sequence of Parabacteroides goldsteinii DSM 19448.</title>
        <authorList>
            <consortium name="The Broad Institute Genomics Platform"/>
            <person name="Earl A."/>
            <person name="Ward D."/>
            <person name="Feldgarden M."/>
            <person name="Gevers D."/>
            <person name="Martens E."/>
            <person name="Sakamoto M."/>
            <person name="Benno Y."/>
            <person name="Song Y."/>
            <person name="Liu C."/>
            <person name="Lee J."/>
            <person name="Bolanos M."/>
            <person name="Vaisanen M.L."/>
            <person name="Finegold S.M."/>
            <person name="Walker B."/>
            <person name="Young S."/>
            <person name="Zeng Q."/>
            <person name="Gargeya S."/>
            <person name="Fitzgerald M."/>
            <person name="Haas B."/>
            <person name="Abouelleil A."/>
            <person name="Allen A.W."/>
            <person name="Alvarado L."/>
            <person name="Arachchi H.M."/>
            <person name="Berlin A.M."/>
            <person name="Chapman S.B."/>
            <person name="Gainer-Dewar J."/>
            <person name="Goldberg J."/>
            <person name="Griggs A."/>
            <person name="Gujja S."/>
            <person name="Hansen M."/>
            <person name="Howarth C."/>
            <person name="Imamovic A."/>
            <person name="Ireland A."/>
            <person name="Larimer J."/>
            <person name="McCowan C."/>
            <person name="Murphy C."/>
            <person name="Pearson M."/>
            <person name="Poon T.W."/>
            <person name="Priest M."/>
            <person name="Roberts A."/>
            <person name="Saif S."/>
            <person name="Shea T."/>
            <person name="Sisk P."/>
            <person name="Sykes S."/>
            <person name="Wortman J."/>
            <person name="Nusbaum C."/>
            <person name="Birren B."/>
        </authorList>
    </citation>
    <scope>NUCLEOTIDE SEQUENCE [LARGE SCALE GENOMIC DNA]</scope>
    <source>
        <strain evidence="5 6">DSM 19448</strain>
    </source>
</reference>
<dbReference type="Pfam" id="PF00884">
    <property type="entry name" value="Sulfatase"/>
    <property type="match status" value="1"/>
</dbReference>
<gene>
    <name evidence="5" type="ORF">HMPREF1535_02428</name>
</gene>
<evidence type="ECO:0000313" key="6">
    <source>
        <dbReference type="Proteomes" id="UP000033047"/>
    </source>
</evidence>
<sequence>MKHKINKVILPASLLSVIVSGGFSQTQQPNIVIIHTDEHNFRTLGCYRECLQNEQAFPWGKEAVVETPHIDRLAHQGVLFTRCYATSPVSSPSRASFMSGLYPQNNGVWTNDMVLSDAAVTFGESLRQNGYATGYIGKLHLNGKGRPEWHPRRDFGFSDNRYMYNRGHWKKIEETAEGPTFRTDADVKSTDEQTFPTDYFTTQAIEFINRHKEGPFCCMLCFPDPHSANLVRPPYDTMYSRIRFKEPATALTDTTGRPAWSHGNNLKADQPEDMAQYFGMIKCIDDNVGRILDALKGAGILDNTIIIFTSDHGDMCRQHGLINKGVPLDDSSRVPFIISYPAGMRQGIRIENVMSVTDFTPSLLSFCNIRPTTQYDGRDLSLLWKGEKLPEKYKDIVFMRAITPKIKSDWDESTTAMRTKWISAVTPEYKLTYSEYASDVPWLTDLKKDPDELVNCYRDPAYKEIVSRLAADLKEYGEQYNDPRIKHPKIQQEILSAILKK</sequence>
<keyword evidence="2" id="KW-0378">Hydrolase</keyword>
<feature type="modified residue" description="3-oxoalanine (Ser)" evidence="3">
    <location>
        <position position="90"/>
    </location>
</feature>
<dbReference type="STRING" id="927665.HMPREF1535_02428"/>
<protein>
    <recommendedName>
        <fullName evidence="4">Sulfatase N-terminal domain-containing protein</fullName>
    </recommendedName>
</protein>
<dbReference type="Proteomes" id="UP000033047">
    <property type="component" value="Unassembled WGS sequence"/>
</dbReference>
<dbReference type="InterPro" id="IPR050738">
    <property type="entry name" value="Sulfatase"/>
</dbReference>
<feature type="domain" description="Sulfatase N-terminal" evidence="4">
    <location>
        <begin position="29"/>
        <end position="366"/>
    </location>
</feature>
<organism evidence="5 6">
    <name type="scientific">Parabacteroides goldsteinii DSM 19448 = WAL 12034</name>
    <dbReference type="NCBI Taxonomy" id="927665"/>
    <lineage>
        <taxon>Bacteria</taxon>
        <taxon>Pseudomonadati</taxon>
        <taxon>Bacteroidota</taxon>
        <taxon>Bacteroidia</taxon>
        <taxon>Bacteroidales</taxon>
        <taxon>Tannerellaceae</taxon>
        <taxon>Parabacteroides</taxon>
    </lineage>
</organism>
<comment type="PTM">
    <text evidence="3">The conversion to 3-oxoalanine (also known as C-formylglycine, FGly), of a serine or cysteine residue in prokaryotes and of a cysteine residue in eukaryotes, is critical for catalytic activity.</text>
</comment>
<dbReference type="AlphaFoldDB" id="A0A0F5JG48"/>
<accession>A0A0F5JG48</accession>